<dbReference type="InterPro" id="IPR029058">
    <property type="entry name" value="AB_hydrolase_fold"/>
</dbReference>
<evidence type="ECO:0000256" key="2">
    <source>
        <dbReference type="ARBA" id="ARBA00023239"/>
    </source>
</evidence>
<dbReference type="SUPFAM" id="SSF53474">
    <property type="entry name" value="alpha/beta-Hydrolases"/>
    <property type="match status" value="1"/>
</dbReference>
<name>A0A3A5JTW5_9ENTR</name>
<comment type="caution">
    <text evidence="6">The sequence shown here is derived from an EMBL/GenBank/DDBJ whole genome shotgun (WGS) entry which is preliminary data.</text>
</comment>
<reference evidence="6 7" key="1">
    <citation type="submission" date="2018-09" db="EMBL/GenBank/DDBJ databases">
        <title>Draft genome sequence of Buttiauxella izardii CCUG 35510T.</title>
        <authorList>
            <person name="Salva-Serra F."/>
            <person name="Marathe N."/>
            <person name="Moore E."/>
            <person name="Stadler-Svensson L."/>
            <person name="Engstrom-Jakobsson H."/>
        </authorList>
    </citation>
    <scope>NUCLEOTIDE SEQUENCE [LARGE SCALE GENOMIC DNA]</scope>
    <source>
        <strain evidence="6 7">CCUG 35510</strain>
    </source>
</reference>
<evidence type="ECO:0000313" key="7">
    <source>
        <dbReference type="Proteomes" id="UP000276295"/>
    </source>
</evidence>
<accession>A0A3A5JTW5</accession>
<dbReference type="PANTHER" id="PTHR42916">
    <property type="entry name" value="2-SUCCINYL-5-ENOLPYRUVYL-6-HYDROXY-3-CYCLOHEXENE-1-CARBOXYLATE SYNTHASE"/>
    <property type="match status" value="1"/>
</dbReference>
<keyword evidence="7" id="KW-1185">Reference proteome</keyword>
<keyword evidence="1 3" id="KW-0474">Menaquinone biosynthesis</keyword>
<evidence type="ECO:0000256" key="3">
    <source>
        <dbReference type="HAMAP-Rule" id="MF_01660"/>
    </source>
</evidence>
<comment type="catalytic activity">
    <reaction evidence="3">
        <text>5-enolpyruvoyl-6-hydroxy-2-succinyl-cyclohex-3-ene-1-carboxylate = (1R,6R)-6-hydroxy-2-succinyl-cyclohexa-2,4-diene-1-carboxylate + pyruvate</text>
        <dbReference type="Rhea" id="RHEA:25597"/>
        <dbReference type="ChEBI" id="CHEBI:15361"/>
        <dbReference type="ChEBI" id="CHEBI:58689"/>
        <dbReference type="ChEBI" id="CHEBI:58818"/>
        <dbReference type="EC" id="4.2.99.20"/>
    </reaction>
</comment>
<evidence type="ECO:0000313" key="6">
    <source>
        <dbReference type="EMBL" id="RJT19976.1"/>
    </source>
</evidence>
<dbReference type="GO" id="GO:0009234">
    <property type="term" value="P:menaquinone biosynthetic process"/>
    <property type="evidence" value="ECO:0007669"/>
    <property type="project" value="UniProtKB-UniRule"/>
</dbReference>
<comment type="pathway">
    <text evidence="3">Quinol/quinone metabolism; menaquinone biosynthesis.</text>
</comment>
<comment type="similarity">
    <text evidence="3">Belongs to the AB hydrolase superfamily. MenH family.</text>
</comment>
<feature type="domain" description="AB hydrolase-1" evidence="5">
    <location>
        <begin position="18"/>
        <end position="245"/>
    </location>
</feature>
<evidence type="ECO:0000259" key="5">
    <source>
        <dbReference type="Pfam" id="PF12697"/>
    </source>
</evidence>
<dbReference type="EC" id="4.2.99.20" evidence="3 4"/>
<dbReference type="AlphaFoldDB" id="A0A3A5JTW5"/>
<dbReference type="NCBIfam" id="NF008340">
    <property type="entry name" value="PRK11126.1"/>
    <property type="match status" value="1"/>
</dbReference>
<evidence type="ECO:0000256" key="4">
    <source>
        <dbReference type="NCBIfam" id="TIGR03695"/>
    </source>
</evidence>
<dbReference type="PANTHER" id="PTHR42916:SF1">
    <property type="entry name" value="PROTEIN PHYLLO, CHLOROPLASTIC"/>
    <property type="match status" value="1"/>
</dbReference>
<dbReference type="NCBIfam" id="TIGR03695">
    <property type="entry name" value="menH_SHCHC"/>
    <property type="match status" value="1"/>
</dbReference>
<keyword evidence="2 3" id="KW-0456">Lyase</keyword>
<dbReference type="HAMAP" id="MF_01660">
    <property type="entry name" value="MenH"/>
    <property type="match status" value="1"/>
</dbReference>
<comment type="subunit">
    <text evidence="3">Monomer.</text>
</comment>
<dbReference type="UniPathway" id="UPA00079"/>
<protein>
    <recommendedName>
        <fullName evidence="3 4">2-succinyl-6-hydroxy-2,4-cyclohexadiene-1-carboxylate synthase</fullName>
        <shortName evidence="3">SHCHC synthase</shortName>
        <ecNumber evidence="3 4">4.2.99.20</ecNumber>
    </recommendedName>
</protein>
<dbReference type="EMBL" id="QZWH01000044">
    <property type="protein sequence ID" value="RJT19976.1"/>
    <property type="molecule type" value="Genomic_DNA"/>
</dbReference>
<organism evidence="6 7">
    <name type="scientific">Buttiauxella izardii</name>
    <dbReference type="NCBI Taxonomy" id="82991"/>
    <lineage>
        <taxon>Bacteria</taxon>
        <taxon>Pseudomonadati</taxon>
        <taxon>Pseudomonadota</taxon>
        <taxon>Gammaproteobacteria</taxon>
        <taxon>Enterobacterales</taxon>
        <taxon>Enterobacteriaceae</taxon>
        <taxon>Buttiauxella</taxon>
    </lineage>
</organism>
<comment type="function">
    <text evidence="3">Catalyzes a proton abstraction reaction that results in 2,5-elimination of pyruvate from 2-succinyl-5-enolpyruvyl-6-hydroxy-3-cyclohexene-1-carboxylate (SEPHCHC) and the formation of 2-succinyl-6-hydroxy-2,4-cyclohexadiene-1-carboxylate (SHCHC).</text>
</comment>
<dbReference type="InterPro" id="IPR022485">
    <property type="entry name" value="SHCHC_synthase_MenH"/>
</dbReference>
<dbReference type="GO" id="GO:0070205">
    <property type="term" value="F:2-succinyl-6-hydroxy-2,4-cyclohexadiene-1-carboxylate synthase activity"/>
    <property type="evidence" value="ECO:0007669"/>
    <property type="project" value="UniProtKB-UniRule"/>
</dbReference>
<dbReference type="Pfam" id="PF12697">
    <property type="entry name" value="Abhydrolase_6"/>
    <property type="match status" value="1"/>
</dbReference>
<gene>
    <name evidence="3" type="primary">menH</name>
    <name evidence="6" type="ORF">D6029_17315</name>
</gene>
<evidence type="ECO:0000256" key="1">
    <source>
        <dbReference type="ARBA" id="ARBA00022428"/>
    </source>
</evidence>
<comment type="pathway">
    <text evidence="3">Quinol/quinone metabolism; 1,4-dihydroxy-2-naphthoate biosynthesis; 1,4-dihydroxy-2-naphthoate from chorismate: step 3/7.</text>
</comment>
<dbReference type="OrthoDB" id="9808398at2"/>
<proteinExistence type="inferred from homology"/>
<dbReference type="InterPro" id="IPR000073">
    <property type="entry name" value="AB_hydrolase_1"/>
</dbReference>
<sequence length="260" mass="29386">MILHAVLREGREAKLPCLVWLHGFLGSQQEWQPLSENFSDWPQLHIDLPGHGKSLDINAESFQQVDELLRKTLLSYNILKYWLIGYSLGGRVAMYHACQGENTGLQGLIVEGSHPGLADETLRRERQASDQRWAQRLRSEPLKDVLADWYQQPVFQSLNDEQRRELIAVRSQNNAATLAAMLEATSLGNQPNLQAALQQLPQPFYYLCGERDEKFRTVAQSLGQTPHLITAAGHNAHRENPAAFSACLLNLLRKPCEETP</sequence>
<dbReference type="UniPathway" id="UPA01057">
    <property type="reaction ID" value="UER00900"/>
</dbReference>
<dbReference type="Gene3D" id="3.40.50.1820">
    <property type="entry name" value="alpha/beta hydrolase"/>
    <property type="match status" value="1"/>
</dbReference>
<dbReference type="Proteomes" id="UP000276295">
    <property type="component" value="Unassembled WGS sequence"/>
</dbReference>
<dbReference type="RefSeq" id="WP_120065971.1">
    <property type="nucleotide sequence ID" value="NZ_QZWH01000044.1"/>
</dbReference>